<dbReference type="InterPro" id="IPR002364">
    <property type="entry name" value="Quin_OxRdtase/zeta-crystal_CS"/>
</dbReference>
<dbReference type="AlphaFoldDB" id="A7SSL9"/>
<feature type="non-terminal residue" evidence="9">
    <location>
        <position position="272"/>
    </location>
</feature>
<dbReference type="FunFam" id="3.40.50.720:FF:000244">
    <property type="entry name" value="quinone oxidoreductase"/>
    <property type="match status" value="1"/>
</dbReference>
<evidence type="ECO:0000313" key="10">
    <source>
        <dbReference type="Proteomes" id="UP000001593"/>
    </source>
</evidence>
<accession>A7SSL9</accession>
<dbReference type="InterPro" id="IPR013154">
    <property type="entry name" value="ADH-like_N"/>
</dbReference>
<dbReference type="Gene3D" id="3.90.180.10">
    <property type="entry name" value="Medium-chain alcohol dehydrogenases, catalytic domain"/>
    <property type="match status" value="1"/>
</dbReference>
<dbReference type="PhylomeDB" id="A7SSL9"/>
<evidence type="ECO:0000256" key="3">
    <source>
        <dbReference type="ARBA" id="ARBA00011881"/>
    </source>
</evidence>
<dbReference type="GO" id="GO:0003960">
    <property type="term" value="F:quinone reductase (NADPH) activity"/>
    <property type="evidence" value="ECO:0000318"/>
    <property type="project" value="GO_Central"/>
</dbReference>
<comment type="similarity">
    <text evidence="2">Belongs to the zinc-containing alcohol dehydrogenase family. Quinone oxidoreductase subfamily.</text>
</comment>
<dbReference type="InterPro" id="IPR036291">
    <property type="entry name" value="NAD(P)-bd_dom_sf"/>
</dbReference>
<keyword evidence="5" id="KW-0521">NADP</keyword>
<dbReference type="SUPFAM" id="SSF51735">
    <property type="entry name" value="NAD(P)-binding Rossmann-fold domains"/>
    <property type="match status" value="1"/>
</dbReference>
<sequence length="272" mass="28807">QVLIKLSAASVSPVETYIRSGSYARLPELPFTPGNYGAGIIHAIGDEVTKHKVGDHVYTLSTLTGSYAEYTVCEEDNVFLLHSSLGFSEGANVGITYFTAYRALCHRLGAKPGETVLVHGASGGVGTAAVQIARAYGMHVIGTAGSSKGEELVRQAGAHHVFNHRELNYTQGILEATDGQGPDVILEMLANVNLAKDLDLVSNGGRIGVIGSRGSIEINPRLTMAKECSIVGVMLLKVNKDELKEMSAAMHAGMEAGWLRPSDCPGKPCTNQ</sequence>
<dbReference type="HOGENOM" id="CLU_026673_3_1_1"/>
<dbReference type="SMART" id="SM00829">
    <property type="entry name" value="PKS_ER"/>
    <property type="match status" value="1"/>
</dbReference>
<proteinExistence type="inferred from homology"/>
<dbReference type="eggNOG" id="KOG1198">
    <property type="taxonomic scope" value="Eukaryota"/>
</dbReference>
<keyword evidence="4" id="KW-0963">Cytoplasm</keyword>
<dbReference type="EMBL" id="DS469779">
    <property type="protein sequence ID" value="EDO33308.1"/>
    <property type="molecule type" value="Genomic_DNA"/>
</dbReference>
<dbReference type="OMA" id="KGMTAHY"/>
<evidence type="ECO:0000256" key="5">
    <source>
        <dbReference type="ARBA" id="ARBA00022857"/>
    </source>
</evidence>
<dbReference type="InterPro" id="IPR013149">
    <property type="entry name" value="ADH-like_C"/>
</dbReference>
<evidence type="ECO:0000256" key="6">
    <source>
        <dbReference type="ARBA" id="ARBA00022884"/>
    </source>
</evidence>
<dbReference type="Pfam" id="PF08240">
    <property type="entry name" value="ADH_N"/>
    <property type="match status" value="1"/>
</dbReference>
<dbReference type="GO" id="GO:0070402">
    <property type="term" value="F:NADPH binding"/>
    <property type="evidence" value="ECO:0000318"/>
    <property type="project" value="GO_Central"/>
</dbReference>
<dbReference type="InterPro" id="IPR011032">
    <property type="entry name" value="GroES-like_sf"/>
</dbReference>
<dbReference type="InterPro" id="IPR020843">
    <property type="entry name" value="ER"/>
</dbReference>
<dbReference type="GO" id="GO:0008270">
    <property type="term" value="F:zinc ion binding"/>
    <property type="evidence" value="ECO:0007669"/>
    <property type="project" value="InterPro"/>
</dbReference>
<organism evidence="9 10">
    <name type="scientific">Nematostella vectensis</name>
    <name type="common">Starlet sea anemone</name>
    <dbReference type="NCBI Taxonomy" id="45351"/>
    <lineage>
        <taxon>Eukaryota</taxon>
        <taxon>Metazoa</taxon>
        <taxon>Cnidaria</taxon>
        <taxon>Anthozoa</taxon>
        <taxon>Hexacorallia</taxon>
        <taxon>Actiniaria</taxon>
        <taxon>Edwardsiidae</taxon>
        <taxon>Nematostella</taxon>
    </lineage>
</organism>
<gene>
    <name evidence="9" type="ORF">NEMVEDRAFT_v1g130055</name>
</gene>
<dbReference type="Pfam" id="PF00107">
    <property type="entry name" value="ADH_zinc_N"/>
    <property type="match status" value="1"/>
</dbReference>
<feature type="domain" description="Enoyl reductase (ER)" evidence="8">
    <location>
        <begin position="1"/>
        <end position="266"/>
    </location>
</feature>
<keyword evidence="7" id="KW-0007">Acetylation</keyword>
<dbReference type="Proteomes" id="UP000001593">
    <property type="component" value="Unassembled WGS sequence"/>
</dbReference>
<keyword evidence="10" id="KW-1185">Reference proteome</keyword>
<dbReference type="PANTHER" id="PTHR44154">
    <property type="entry name" value="QUINONE OXIDOREDUCTASE"/>
    <property type="match status" value="1"/>
</dbReference>
<dbReference type="PANTHER" id="PTHR44154:SF1">
    <property type="entry name" value="QUINONE OXIDOREDUCTASE"/>
    <property type="match status" value="1"/>
</dbReference>
<dbReference type="CDD" id="cd08253">
    <property type="entry name" value="zeta_crystallin"/>
    <property type="match status" value="1"/>
</dbReference>
<dbReference type="GO" id="GO:0005829">
    <property type="term" value="C:cytosol"/>
    <property type="evidence" value="ECO:0000318"/>
    <property type="project" value="GO_Central"/>
</dbReference>
<evidence type="ECO:0000256" key="4">
    <source>
        <dbReference type="ARBA" id="ARBA00022490"/>
    </source>
</evidence>
<dbReference type="InterPro" id="IPR051603">
    <property type="entry name" value="Zinc-ADH_QOR/CCCR"/>
</dbReference>
<evidence type="ECO:0000259" key="8">
    <source>
        <dbReference type="SMART" id="SM00829"/>
    </source>
</evidence>
<keyword evidence="6" id="KW-0694">RNA-binding</keyword>
<dbReference type="Gene3D" id="3.40.50.720">
    <property type="entry name" value="NAD(P)-binding Rossmann-like Domain"/>
    <property type="match status" value="1"/>
</dbReference>
<evidence type="ECO:0000256" key="7">
    <source>
        <dbReference type="ARBA" id="ARBA00022990"/>
    </source>
</evidence>
<protein>
    <recommendedName>
        <fullName evidence="8">Enoyl reductase (ER) domain-containing protein</fullName>
    </recommendedName>
</protein>
<reference evidence="9 10" key="1">
    <citation type="journal article" date="2007" name="Science">
        <title>Sea anemone genome reveals ancestral eumetazoan gene repertoire and genomic organization.</title>
        <authorList>
            <person name="Putnam N.H."/>
            <person name="Srivastava M."/>
            <person name="Hellsten U."/>
            <person name="Dirks B."/>
            <person name="Chapman J."/>
            <person name="Salamov A."/>
            <person name="Terry A."/>
            <person name="Shapiro H."/>
            <person name="Lindquist E."/>
            <person name="Kapitonov V.V."/>
            <person name="Jurka J."/>
            <person name="Genikhovich G."/>
            <person name="Grigoriev I.V."/>
            <person name="Lucas S.M."/>
            <person name="Steele R.E."/>
            <person name="Finnerty J.R."/>
            <person name="Technau U."/>
            <person name="Martindale M.Q."/>
            <person name="Rokhsar D.S."/>
        </authorList>
    </citation>
    <scope>NUCLEOTIDE SEQUENCE [LARGE SCALE GENOMIC DNA]</scope>
    <source>
        <strain evidence="10">CH2 X CH6</strain>
    </source>
</reference>
<dbReference type="PROSITE" id="PS01162">
    <property type="entry name" value="QOR_ZETA_CRYSTAL"/>
    <property type="match status" value="1"/>
</dbReference>
<comment type="subunit">
    <text evidence="3">Homotetramer.</text>
</comment>
<comment type="subcellular location">
    <subcellularLocation>
        <location evidence="1">Cytoplasm</location>
    </subcellularLocation>
</comment>
<dbReference type="KEGG" id="nve:5504503"/>
<dbReference type="STRING" id="45351.A7SSL9"/>
<dbReference type="GO" id="GO:0003730">
    <property type="term" value="F:mRNA 3'-UTR binding"/>
    <property type="evidence" value="ECO:0000318"/>
    <property type="project" value="GO_Central"/>
</dbReference>
<dbReference type="SUPFAM" id="SSF50129">
    <property type="entry name" value="GroES-like"/>
    <property type="match status" value="1"/>
</dbReference>
<dbReference type="InParanoid" id="A7SSL9"/>
<evidence type="ECO:0000313" key="9">
    <source>
        <dbReference type="EMBL" id="EDO33308.1"/>
    </source>
</evidence>
<evidence type="ECO:0000256" key="2">
    <source>
        <dbReference type="ARBA" id="ARBA00010371"/>
    </source>
</evidence>
<name>A7SSL9_NEMVE</name>
<evidence type="ECO:0000256" key="1">
    <source>
        <dbReference type="ARBA" id="ARBA00004496"/>
    </source>
</evidence>